<sequence>MCLYPNQKLKGGGCKLKVYFQQATFKRKNSKRCSYERNIIS</sequence>
<evidence type="ECO:0000313" key="1">
    <source>
        <dbReference type="EMBL" id="EYE88245.1"/>
    </source>
</evidence>
<gene>
    <name evidence="1" type="ORF">Q428_08975</name>
</gene>
<reference evidence="1 2" key="1">
    <citation type="journal article" date="2014" name="Genome Announc.">
        <title>Draft Genome Sequence of Fervidicella metallireducens Strain AeBT, an Iron-Reducing Thermoanaerobe from the Great Artesian Basin.</title>
        <authorList>
            <person name="Patel B.K."/>
        </authorList>
    </citation>
    <scope>NUCLEOTIDE SEQUENCE [LARGE SCALE GENOMIC DNA]</scope>
    <source>
        <strain evidence="1 2">AeB</strain>
    </source>
</reference>
<dbReference type="EMBL" id="AZQP01000025">
    <property type="protein sequence ID" value="EYE88245.1"/>
    <property type="molecule type" value="Genomic_DNA"/>
</dbReference>
<protein>
    <submittedName>
        <fullName evidence="1">Uncharacterized protein</fullName>
    </submittedName>
</protein>
<dbReference type="AlphaFoldDB" id="A0A017RWD5"/>
<organism evidence="1 2">
    <name type="scientific">Fervidicella metallireducens AeB</name>
    <dbReference type="NCBI Taxonomy" id="1403537"/>
    <lineage>
        <taxon>Bacteria</taxon>
        <taxon>Bacillati</taxon>
        <taxon>Bacillota</taxon>
        <taxon>Clostridia</taxon>
        <taxon>Eubacteriales</taxon>
        <taxon>Clostridiaceae</taxon>
        <taxon>Fervidicella</taxon>
    </lineage>
</organism>
<proteinExistence type="predicted"/>
<dbReference type="Proteomes" id="UP000019681">
    <property type="component" value="Unassembled WGS sequence"/>
</dbReference>
<name>A0A017RWD5_9CLOT</name>
<accession>A0A017RWD5</accession>
<evidence type="ECO:0000313" key="2">
    <source>
        <dbReference type="Proteomes" id="UP000019681"/>
    </source>
</evidence>
<keyword evidence="2" id="KW-1185">Reference proteome</keyword>
<comment type="caution">
    <text evidence="1">The sequence shown here is derived from an EMBL/GenBank/DDBJ whole genome shotgun (WGS) entry which is preliminary data.</text>
</comment>